<keyword evidence="12" id="KW-0119">Carbohydrate metabolism</keyword>
<dbReference type="InterPro" id="IPR019378">
    <property type="entry name" value="GDP-Fuc_O-FucTrfase"/>
</dbReference>
<gene>
    <name evidence="15" type="ORF">K2173_025611</name>
</gene>
<dbReference type="AlphaFoldDB" id="A0AAV8T8U6"/>
<comment type="subcellular location">
    <subcellularLocation>
        <location evidence="1">Membrane</location>
        <topology evidence="1">Single-pass type II membrane protein</topology>
    </subcellularLocation>
</comment>
<accession>A0AAV8T8U6</accession>
<evidence type="ECO:0000256" key="14">
    <source>
        <dbReference type="SAM" id="MobiDB-lite"/>
    </source>
</evidence>
<evidence type="ECO:0000256" key="7">
    <source>
        <dbReference type="ARBA" id="ARBA00022968"/>
    </source>
</evidence>
<comment type="similarity">
    <text evidence="3">Belongs to the glycosyltransferase GT106 family.</text>
</comment>
<keyword evidence="11" id="KW-0294">Fucose metabolism</keyword>
<dbReference type="PANTHER" id="PTHR31741:SF6">
    <property type="entry name" value="PROTEIN EMBRYO SAC DEVELOPMENT ARREST 30"/>
    <property type="match status" value="1"/>
</dbReference>
<dbReference type="Pfam" id="PF10250">
    <property type="entry name" value="O-FucT"/>
    <property type="match status" value="1"/>
</dbReference>
<protein>
    <recommendedName>
        <fullName evidence="13">O-fucosyltransferase family protein</fullName>
    </recommendedName>
</protein>
<sequence>MLVISVGISRVLHKSVMIVRTFVTMKLYLIYGTDARVKSLRMYKILTEYLDLLLLKSLTTPNMKRDDYIYAKIFGGFANIRSLICDTISRLLNATLVIPEIQESKFKCFSYLYDEEHFIASLINDVIIRKVSAPPSFYVKEVLPVLKKFFCYFIDGTTYIFELALYASLQLSPKIYVLLCCDNYGCLDLHTELIQYRRAKMIKRGILDEELNIDSHLRRENGSCPFMPEEVVLRRAMGCSPRTIIYTAGSETFGDFSDLIGPESLIPEYPFRAPPAKSEEQLKEEQKMAGPRPRPLPPPPYRSICGHRNGWITETDKEPHPLPVDLRMQAHRLIWDALDYIISVEADAFFLGFHNGGWRDFSSLVMGQRIYDRASSRAYPARQHNWTFSVREHLNKSLGEEGIIRQSMLSKPISFLSHPLPECSCRISFAKVFTQLKGNDGRYVYGEGRQESMLETENEMVEQQESEDNDDKSSSTLAMDDEWDPNG</sequence>
<dbReference type="EMBL" id="JAIWQS010000006">
    <property type="protein sequence ID" value="KAJ8763226.1"/>
    <property type="molecule type" value="Genomic_DNA"/>
</dbReference>
<keyword evidence="10" id="KW-0325">Glycoprotein</keyword>
<feature type="compositionally biased region" description="Acidic residues" evidence="14">
    <location>
        <begin position="454"/>
        <end position="470"/>
    </location>
</feature>
<keyword evidence="7" id="KW-0735">Signal-anchor</keyword>
<keyword evidence="16" id="KW-1185">Reference proteome</keyword>
<evidence type="ECO:0000256" key="8">
    <source>
        <dbReference type="ARBA" id="ARBA00022989"/>
    </source>
</evidence>
<evidence type="ECO:0000256" key="2">
    <source>
        <dbReference type="ARBA" id="ARBA00004881"/>
    </source>
</evidence>
<evidence type="ECO:0000313" key="16">
    <source>
        <dbReference type="Proteomes" id="UP001159364"/>
    </source>
</evidence>
<evidence type="ECO:0000256" key="3">
    <source>
        <dbReference type="ARBA" id="ARBA00007737"/>
    </source>
</evidence>
<evidence type="ECO:0000256" key="6">
    <source>
        <dbReference type="ARBA" id="ARBA00022692"/>
    </source>
</evidence>
<evidence type="ECO:0000256" key="4">
    <source>
        <dbReference type="ARBA" id="ARBA00022676"/>
    </source>
</evidence>
<reference evidence="15 16" key="1">
    <citation type="submission" date="2021-09" db="EMBL/GenBank/DDBJ databases">
        <title>Genomic insights and catalytic innovation underlie evolution of tropane alkaloids biosynthesis.</title>
        <authorList>
            <person name="Wang Y.-J."/>
            <person name="Tian T."/>
            <person name="Huang J.-P."/>
            <person name="Huang S.-X."/>
        </authorList>
    </citation>
    <scope>NUCLEOTIDE SEQUENCE [LARGE SCALE GENOMIC DNA]</scope>
    <source>
        <strain evidence="15">KIB-2018</strain>
        <tissue evidence="15">Leaf</tissue>
    </source>
</reference>
<dbReference type="PANTHER" id="PTHR31741">
    <property type="entry name" value="OS02G0726500 PROTEIN-RELATED"/>
    <property type="match status" value="1"/>
</dbReference>
<dbReference type="GO" id="GO:0006004">
    <property type="term" value="P:fucose metabolic process"/>
    <property type="evidence" value="ECO:0007669"/>
    <property type="project" value="UniProtKB-KW"/>
</dbReference>
<keyword evidence="9" id="KW-0472">Membrane</keyword>
<dbReference type="GO" id="GO:0005794">
    <property type="term" value="C:Golgi apparatus"/>
    <property type="evidence" value="ECO:0007669"/>
    <property type="project" value="TreeGrafter"/>
</dbReference>
<organism evidence="15 16">
    <name type="scientific">Erythroxylum novogranatense</name>
    <dbReference type="NCBI Taxonomy" id="1862640"/>
    <lineage>
        <taxon>Eukaryota</taxon>
        <taxon>Viridiplantae</taxon>
        <taxon>Streptophyta</taxon>
        <taxon>Embryophyta</taxon>
        <taxon>Tracheophyta</taxon>
        <taxon>Spermatophyta</taxon>
        <taxon>Magnoliopsida</taxon>
        <taxon>eudicotyledons</taxon>
        <taxon>Gunneridae</taxon>
        <taxon>Pentapetalae</taxon>
        <taxon>rosids</taxon>
        <taxon>fabids</taxon>
        <taxon>Malpighiales</taxon>
        <taxon>Erythroxylaceae</taxon>
        <taxon>Erythroxylum</taxon>
    </lineage>
</organism>
<feature type="region of interest" description="Disordered" evidence="14">
    <location>
        <begin position="276"/>
        <end position="300"/>
    </location>
</feature>
<name>A0AAV8T8U6_9ROSI</name>
<comment type="pathway">
    <text evidence="2">Glycan metabolism.</text>
</comment>
<evidence type="ECO:0000256" key="13">
    <source>
        <dbReference type="ARBA" id="ARBA00030350"/>
    </source>
</evidence>
<proteinExistence type="inferred from homology"/>
<dbReference type="GO" id="GO:0016020">
    <property type="term" value="C:membrane"/>
    <property type="evidence" value="ECO:0007669"/>
    <property type="project" value="UniProtKB-SubCell"/>
</dbReference>
<evidence type="ECO:0000256" key="5">
    <source>
        <dbReference type="ARBA" id="ARBA00022679"/>
    </source>
</evidence>
<evidence type="ECO:0000256" key="9">
    <source>
        <dbReference type="ARBA" id="ARBA00023136"/>
    </source>
</evidence>
<evidence type="ECO:0000256" key="10">
    <source>
        <dbReference type="ARBA" id="ARBA00023180"/>
    </source>
</evidence>
<dbReference type="Proteomes" id="UP001159364">
    <property type="component" value="Linkage Group LG06"/>
</dbReference>
<evidence type="ECO:0000256" key="12">
    <source>
        <dbReference type="ARBA" id="ARBA00023277"/>
    </source>
</evidence>
<evidence type="ECO:0000256" key="11">
    <source>
        <dbReference type="ARBA" id="ARBA00023253"/>
    </source>
</evidence>
<dbReference type="GO" id="GO:0016757">
    <property type="term" value="F:glycosyltransferase activity"/>
    <property type="evidence" value="ECO:0007669"/>
    <property type="project" value="UniProtKB-KW"/>
</dbReference>
<feature type="region of interest" description="Disordered" evidence="14">
    <location>
        <begin position="450"/>
        <end position="487"/>
    </location>
</feature>
<feature type="compositionally biased region" description="Basic and acidic residues" evidence="14">
    <location>
        <begin position="277"/>
        <end position="287"/>
    </location>
</feature>
<keyword evidence="4" id="KW-0328">Glycosyltransferase</keyword>
<keyword evidence="6" id="KW-0812">Transmembrane</keyword>
<dbReference type="GO" id="GO:0009507">
    <property type="term" value="C:chloroplast"/>
    <property type="evidence" value="ECO:0007669"/>
    <property type="project" value="TreeGrafter"/>
</dbReference>
<keyword evidence="8" id="KW-1133">Transmembrane helix</keyword>
<keyword evidence="5" id="KW-0808">Transferase</keyword>
<evidence type="ECO:0000256" key="1">
    <source>
        <dbReference type="ARBA" id="ARBA00004606"/>
    </source>
</evidence>
<evidence type="ECO:0000313" key="15">
    <source>
        <dbReference type="EMBL" id="KAJ8763226.1"/>
    </source>
</evidence>
<comment type="caution">
    <text evidence="15">The sequence shown here is derived from an EMBL/GenBank/DDBJ whole genome shotgun (WGS) entry which is preliminary data.</text>
</comment>